<feature type="transmembrane region" description="Helical" evidence="6">
    <location>
        <begin position="264"/>
        <end position="286"/>
    </location>
</feature>
<dbReference type="Pfam" id="PF07690">
    <property type="entry name" value="MFS_1"/>
    <property type="match status" value="1"/>
</dbReference>
<comment type="caution">
    <text evidence="8">The sequence shown here is derived from an EMBL/GenBank/DDBJ whole genome shotgun (WGS) entry which is preliminary data.</text>
</comment>
<feature type="transmembrane region" description="Helical" evidence="6">
    <location>
        <begin position="172"/>
        <end position="191"/>
    </location>
</feature>
<keyword evidence="3 6" id="KW-1133">Transmembrane helix</keyword>
<protein>
    <recommendedName>
        <fullName evidence="7">Major facilitator superfamily (MFS) profile domain-containing protein</fullName>
    </recommendedName>
</protein>
<dbReference type="GO" id="GO:0022857">
    <property type="term" value="F:transmembrane transporter activity"/>
    <property type="evidence" value="ECO:0007669"/>
    <property type="project" value="InterPro"/>
</dbReference>
<dbReference type="PROSITE" id="PS50850">
    <property type="entry name" value="MFS"/>
    <property type="match status" value="1"/>
</dbReference>
<feature type="region of interest" description="Disordered" evidence="5">
    <location>
        <begin position="202"/>
        <end position="222"/>
    </location>
</feature>
<dbReference type="SUPFAM" id="SSF103473">
    <property type="entry name" value="MFS general substrate transporter"/>
    <property type="match status" value="1"/>
</dbReference>
<dbReference type="CDD" id="cd17355">
    <property type="entry name" value="MFS_YcxA_like"/>
    <property type="match status" value="1"/>
</dbReference>
<organism evidence="8 9">
    <name type="scientific">Streptomyces lydicamycinicus</name>
    <dbReference type="NCBI Taxonomy" id="1546107"/>
    <lineage>
        <taxon>Bacteria</taxon>
        <taxon>Bacillati</taxon>
        <taxon>Actinomycetota</taxon>
        <taxon>Actinomycetes</taxon>
        <taxon>Kitasatosporales</taxon>
        <taxon>Streptomycetaceae</taxon>
        <taxon>Streptomyces</taxon>
    </lineage>
</organism>
<feature type="transmembrane region" description="Helical" evidence="6">
    <location>
        <begin position="44"/>
        <end position="64"/>
    </location>
</feature>
<keyword evidence="9" id="KW-1185">Reference proteome</keyword>
<dbReference type="PANTHER" id="PTHR11360:SF284">
    <property type="entry name" value="EG:103B4.3 PROTEIN-RELATED"/>
    <property type="match status" value="1"/>
</dbReference>
<evidence type="ECO:0000256" key="3">
    <source>
        <dbReference type="ARBA" id="ARBA00022989"/>
    </source>
</evidence>
<feature type="transmembrane region" description="Helical" evidence="6">
    <location>
        <begin position="298"/>
        <end position="316"/>
    </location>
</feature>
<name>A0A0P4RBS3_9ACTN</name>
<dbReference type="Proteomes" id="UP000048965">
    <property type="component" value="Unassembled WGS sequence"/>
</dbReference>
<feature type="transmembrane region" description="Helical" evidence="6">
    <location>
        <begin position="141"/>
        <end position="166"/>
    </location>
</feature>
<feature type="transmembrane region" description="Helical" evidence="6">
    <location>
        <begin position="107"/>
        <end position="129"/>
    </location>
</feature>
<feature type="transmembrane region" description="Helical" evidence="6">
    <location>
        <begin position="392"/>
        <end position="411"/>
    </location>
</feature>
<keyword evidence="4 6" id="KW-0472">Membrane</keyword>
<dbReference type="PANTHER" id="PTHR11360">
    <property type="entry name" value="MONOCARBOXYLATE TRANSPORTER"/>
    <property type="match status" value="1"/>
</dbReference>
<evidence type="ECO:0000256" key="2">
    <source>
        <dbReference type="ARBA" id="ARBA00022692"/>
    </source>
</evidence>
<feature type="transmembrane region" description="Helical" evidence="6">
    <location>
        <begin position="76"/>
        <end position="95"/>
    </location>
</feature>
<dbReference type="InterPro" id="IPR020846">
    <property type="entry name" value="MFS_dom"/>
</dbReference>
<feature type="transmembrane region" description="Helical" evidence="6">
    <location>
        <begin position="352"/>
        <end position="372"/>
    </location>
</feature>
<evidence type="ECO:0000313" key="8">
    <source>
        <dbReference type="EMBL" id="GAO11023.1"/>
    </source>
</evidence>
<reference evidence="9" key="1">
    <citation type="submission" date="2014-09" db="EMBL/GenBank/DDBJ databases">
        <title>Whole genome shotgun sequence of Streptomyces sp. NBRC 110027.</title>
        <authorList>
            <person name="Komaki H."/>
            <person name="Ichikawa N."/>
            <person name="Katano-Makiyama Y."/>
            <person name="Hosoyama A."/>
            <person name="Hashimoto M."/>
            <person name="Uohara A."/>
            <person name="Kitahashi Y."/>
            <person name="Ohji S."/>
            <person name="Kimura A."/>
            <person name="Yamazoe A."/>
            <person name="Igarashi Y."/>
            <person name="Fujita N."/>
        </authorList>
    </citation>
    <scope>NUCLEOTIDE SEQUENCE [LARGE SCALE GENOMIC DNA]</scope>
    <source>
        <strain evidence="9">NBRC 110027</strain>
    </source>
</reference>
<feature type="transmembrane region" description="Helical" evidence="6">
    <location>
        <begin position="322"/>
        <end position="340"/>
    </location>
</feature>
<feature type="transmembrane region" description="Helical" evidence="6">
    <location>
        <begin position="232"/>
        <end position="252"/>
    </location>
</feature>
<evidence type="ECO:0000256" key="1">
    <source>
        <dbReference type="ARBA" id="ARBA00004651"/>
    </source>
</evidence>
<sequence>MTKATEPRVHPAWGMLALVLLGLLTAQGARIAFGAFVPAWREGLHTDLGTISLIGMVSYLVYGFTQPVVGQLAGRFGSRAVLCIGVFVAGVGLLLSSTASSVPGLMFLYGALASLGFSAASGVTAGLVVRHWFTERRGLAFGLVESGFGAGQFIFTPLSLFLIEAYGWRNTLVVEGVLLTAVVGPLVTLLLRSTPADRGLEPYGGPDLTEVPQHQADQDSGRPTAREALRSPLLWGLLAPFFVCGLTTTGLMDTHLVSISHEHGASTALTGTAVSLLALANIAGTVASGPLSDRYSCARLLAVLYGVRALILTLLALAPYGAWLVVLSIAFGLVDFATVAPTHLIATRNFPAASLGLVFGLLSMAHQVGSALGSYLPGLLFDMTASYTPTLLASSAALLAAMIGCLITLPVNSYSTSAAQPQPEPRPLSRNAA</sequence>
<dbReference type="EMBL" id="BBNO01000007">
    <property type="protein sequence ID" value="GAO11023.1"/>
    <property type="molecule type" value="Genomic_DNA"/>
</dbReference>
<reference evidence="8 9" key="2">
    <citation type="journal article" date="2015" name="Stand. Genomic Sci.">
        <title>Draft genome sequence of marine-derived Streptomyces sp. TP-A0598, a producer of anti-MRSA antibiotic lydicamycins.</title>
        <authorList>
            <person name="Komaki H."/>
            <person name="Ichikawa N."/>
            <person name="Hosoyama A."/>
            <person name="Fujita N."/>
            <person name="Igarashi Y."/>
        </authorList>
    </citation>
    <scope>NUCLEOTIDE SEQUENCE [LARGE SCALE GENOMIC DNA]</scope>
    <source>
        <strain evidence="8 9">NBRC 110027</strain>
    </source>
</reference>
<evidence type="ECO:0000256" key="5">
    <source>
        <dbReference type="SAM" id="MobiDB-lite"/>
    </source>
</evidence>
<proteinExistence type="predicted"/>
<dbReference type="GO" id="GO:0005886">
    <property type="term" value="C:plasma membrane"/>
    <property type="evidence" value="ECO:0007669"/>
    <property type="project" value="UniProtKB-SubCell"/>
</dbReference>
<accession>A0A0P4RBS3</accession>
<dbReference type="InterPro" id="IPR050327">
    <property type="entry name" value="Proton-linked_MCT"/>
</dbReference>
<dbReference type="Gene3D" id="1.20.1250.20">
    <property type="entry name" value="MFS general substrate transporter like domains"/>
    <property type="match status" value="2"/>
</dbReference>
<feature type="domain" description="Major facilitator superfamily (MFS) profile" evidence="7">
    <location>
        <begin position="14"/>
        <end position="413"/>
    </location>
</feature>
<evidence type="ECO:0000259" key="7">
    <source>
        <dbReference type="PROSITE" id="PS50850"/>
    </source>
</evidence>
<dbReference type="InterPro" id="IPR011701">
    <property type="entry name" value="MFS"/>
</dbReference>
<evidence type="ECO:0000256" key="4">
    <source>
        <dbReference type="ARBA" id="ARBA00023136"/>
    </source>
</evidence>
<gene>
    <name evidence="8" type="ORF">TPA0598_07_07470</name>
</gene>
<dbReference type="RefSeq" id="WP_052719051.1">
    <property type="nucleotide sequence ID" value="NZ_BBNO01000007.1"/>
</dbReference>
<evidence type="ECO:0000256" key="6">
    <source>
        <dbReference type="SAM" id="Phobius"/>
    </source>
</evidence>
<dbReference type="OrthoDB" id="2957247at2"/>
<evidence type="ECO:0000313" key="9">
    <source>
        <dbReference type="Proteomes" id="UP000048965"/>
    </source>
</evidence>
<comment type="subcellular location">
    <subcellularLocation>
        <location evidence="1">Cell membrane</location>
        <topology evidence="1">Multi-pass membrane protein</topology>
    </subcellularLocation>
</comment>
<keyword evidence="2 6" id="KW-0812">Transmembrane</keyword>
<dbReference type="AlphaFoldDB" id="A0A0P4RBS3"/>
<dbReference type="InterPro" id="IPR036259">
    <property type="entry name" value="MFS_trans_sf"/>
</dbReference>